<name>A0A231VJK3_THETR</name>
<feature type="domain" description="Helix-turn-helix conjugative transposon-like" evidence="1">
    <location>
        <begin position="7"/>
        <end position="42"/>
    </location>
</feature>
<accession>A0A231VJK3</accession>
<dbReference type="InterPro" id="IPR024760">
    <property type="entry name" value="HTH_dom_conjug_TS-like"/>
</dbReference>
<dbReference type="Pfam" id="PF12645">
    <property type="entry name" value="HTH_16"/>
    <property type="match status" value="1"/>
</dbReference>
<dbReference type="Proteomes" id="UP000214975">
    <property type="component" value="Chromosome"/>
</dbReference>
<dbReference type="EMBL" id="CP016893">
    <property type="protein sequence ID" value="AST56664.1"/>
    <property type="molecule type" value="Genomic_DNA"/>
</dbReference>
<dbReference type="EMBL" id="NKHD01000016">
    <property type="protein sequence ID" value="OXT08390.1"/>
    <property type="molecule type" value="Genomic_DNA"/>
</dbReference>
<proteinExistence type="predicted"/>
<gene>
    <name evidence="4" type="ORF">CE561_05555</name>
    <name evidence="2" type="ORF">Thert_00461</name>
    <name evidence="3" type="ORF">Thert_00470</name>
</gene>
<organism evidence="4 6">
    <name type="scientific">Thermoanaerobacterium thermosaccharolyticum</name>
    <name type="common">Clostridium thermosaccharolyticum</name>
    <dbReference type="NCBI Taxonomy" id="1517"/>
    <lineage>
        <taxon>Bacteria</taxon>
        <taxon>Bacillati</taxon>
        <taxon>Bacillota</taxon>
        <taxon>Clostridia</taxon>
        <taxon>Thermoanaerobacterales</taxon>
        <taxon>Thermoanaerobacteraceae</taxon>
        <taxon>Thermoanaerobacterium</taxon>
    </lineage>
</organism>
<evidence type="ECO:0000313" key="5">
    <source>
        <dbReference type="Proteomes" id="UP000214975"/>
    </source>
</evidence>
<evidence type="ECO:0000313" key="2">
    <source>
        <dbReference type="EMBL" id="AST56664.1"/>
    </source>
</evidence>
<evidence type="ECO:0000259" key="1">
    <source>
        <dbReference type="Pfam" id="PF12645"/>
    </source>
</evidence>
<protein>
    <submittedName>
        <fullName evidence="2">RNA polymerase sigma factor, sigma-70 family protein</fullName>
    </submittedName>
</protein>
<dbReference type="RefSeq" id="WP_051020035.1">
    <property type="nucleotide sequence ID" value="NZ_CP016893.1"/>
</dbReference>
<reference evidence="2 5" key="1">
    <citation type="submission" date="2016-08" db="EMBL/GenBank/DDBJ databases">
        <title>A novel genetic cassette of butanologenic Thermoanaerobacterium thermosaccharolyticum that directly convert cellulose to butanol.</title>
        <authorList>
            <person name="Li T."/>
            <person name="He J."/>
        </authorList>
    </citation>
    <scope>NUCLEOTIDE SEQUENCE [LARGE SCALE GENOMIC DNA]</scope>
    <source>
        <strain evidence="2 5">TG57</strain>
    </source>
</reference>
<reference evidence="4 6" key="2">
    <citation type="submission" date="2017-06" db="EMBL/GenBank/DDBJ databases">
        <title>Isolation and characterization of a thermophilic and butanogenic Thermoanaerobacterium thermosaccharolyticum M5 capable of efficient degradation of hemicellulose.</title>
        <authorList>
            <person name="Xin F."/>
            <person name="Jiang Y."/>
        </authorList>
    </citation>
    <scope>NUCLEOTIDE SEQUENCE [LARGE SCALE GENOMIC DNA]</scope>
    <source>
        <strain evidence="4 6">M5</strain>
    </source>
</reference>
<dbReference type="EMBL" id="CP016893">
    <property type="protein sequence ID" value="AST56671.1"/>
    <property type="molecule type" value="Genomic_DNA"/>
</dbReference>
<dbReference type="Proteomes" id="UP000215301">
    <property type="component" value="Unassembled WGS sequence"/>
</dbReference>
<evidence type="ECO:0000313" key="3">
    <source>
        <dbReference type="EMBL" id="AST56671.1"/>
    </source>
</evidence>
<evidence type="ECO:0000313" key="6">
    <source>
        <dbReference type="Proteomes" id="UP000215301"/>
    </source>
</evidence>
<dbReference type="AlphaFoldDB" id="A0A231VJK3"/>
<evidence type="ECO:0000313" key="4">
    <source>
        <dbReference type="EMBL" id="OXT08390.1"/>
    </source>
</evidence>
<sequence length="67" mass="7872">MEKSLKELINDINAGDKEAMLKLIQKFKPLINKYKRKLGYDGAEEDIILWLVKAVKKYKKGEENDKF</sequence>